<dbReference type="RefSeq" id="WP_238311016.1">
    <property type="nucleotide sequence ID" value="NZ_BPQV01000005.1"/>
</dbReference>
<evidence type="ECO:0000256" key="1">
    <source>
        <dbReference type="SAM" id="Phobius"/>
    </source>
</evidence>
<feature type="signal peptide" evidence="2">
    <location>
        <begin position="1"/>
        <end position="22"/>
    </location>
</feature>
<feature type="transmembrane region" description="Helical" evidence="1">
    <location>
        <begin position="32"/>
        <end position="50"/>
    </location>
</feature>
<protein>
    <recommendedName>
        <fullName evidence="5">PXPV repeat-containing protein</fullName>
    </recommendedName>
</protein>
<keyword evidence="1" id="KW-1133">Transmembrane helix</keyword>
<dbReference type="Proteomes" id="UP001055156">
    <property type="component" value="Unassembled WGS sequence"/>
</dbReference>
<proteinExistence type="predicted"/>
<sequence length="124" mass="12968">MKRLAALSAAALMGVGVLTSSAAEARGGGALAAGIIGGLAAGALLGAVAAEAHPGPAYGAYGRPYDVEAAPVDGPYEDGAPVYERRRVIAYEDGPRFDRYGYGYSHRPHRWHCDREGFYGARGW</sequence>
<evidence type="ECO:0008006" key="5">
    <source>
        <dbReference type="Google" id="ProtNLM"/>
    </source>
</evidence>
<organism evidence="3 4">
    <name type="scientific">Methylobacterium organophilum</name>
    <dbReference type="NCBI Taxonomy" id="410"/>
    <lineage>
        <taxon>Bacteria</taxon>
        <taxon>Pseudomonadati</taxon>
        <taxon>Pseudomonadota</taxon>
        <taxon>Alphaproteobacteria</taxon>
        <taxon>Hyphomicrobiales</taxon>
        <taxon>Methylobacteriaceae</taxon>
        <taxon>Methylobacterium</taxon>
    </lineage>
</organism>
<comment type="caution">
    <text evidence="3">The sequence shown here is derived from an EMBL/GenBank/DDBJ whole genome shotgun (WGS) entry which is preliminary data.</text>
</comment>
<keyword evidence="2" id="KW-0732">Signal</keyword>
<evidence type="ECO:0000313" key="3">
    <source>
        <dbReference type="EMBL" id="GJE27157.1"/>
    </source>
</evidence>
<evidence type="ECO:0000313" key="4">
    <source>
        <dbReference type="Proteomes" id="UP001055156"/>
    </source>
</evidence>
<keyword evidence="4" id="KW-1185">Reference proteome</keyword>
<accession>A0ABQ4TAS4</accession>
<gene>
    <name evidence="3" type="ORF">LKMONMHP_2013</name>
</gene>
<dbReference type="EMBL" id="BPQV01000005">
    <property type="protein sequence ID" value="GJE27157.1"/>
    <property type="molecule type" value="Genomic_DNA"/>
</dbReference>
<reference evidence="3" key="2">
    <citation type="submission" date="2021-08" db="EMBL/GenBank/DDBJ databases">
        <authorList>
            <person name="Tani A."/>
            <person name="Ola A."/>
            <person name="Ogura Y."/>
            <person name="Katsura K."/>
            <person name="Hayashi T."/>
        </authorList>
    </citation>
    <scope>NUCLEOTIDE SEQUENCE</scope>
    <source>
        <strain evidence="3">NBRC 15689</strain>
    </source>
</reference>
<reference evidence="3" key="1">
    <citation type="journal article" date="2021" name="Front. Microbiol.">
        <title>Comprehensive Comparative Genomics and Phenotyping of Methylobacterium Species.</title>
        <authorList>
            <person name="Alessa O."/>
            <person name="Ogura Y."/>
            <person name="Fujitani Y."/>
            <person name="Takami H."/>
            <person name="Hayashi T."/>
            <person name="Sahin N."/>
            <person name="Tani A."/>
        </authorList>
    </citation>
    <scope>NUCLEOTIDE SEQUENCE</scope>
    <source>
        <strain evidence="3">NBRC 15689</strain>
    </source>
</reference>
<name>A0ABQ4TAS4_METOR</name>
<keyword evidence="1" id="KW-0812">Transmembrane</keyword>
<feature type="chain" id="PRO_5045040703" description="PXPV repeat-containing protein" evidence="2">
    <location>
        <begin position="23"/>
        <end position="124"/>
    </location>
</feature>
<evidence type="ECO:0000256" key="2">
    <source>
        <dbReference type="SAM" id="SignalP"/>
    </source>
</evidence>
<keyword evidence="1" id="KW-0472">Membrane</keyword>